<feature type="compositionally biased region" description="Basic and acidic residues" evidence="1">
    <location>
        <begin position="7"/>
        <end position="16"/>
    </location>
</feature>
<sequence>MANNNDYHNRNADQKNRRVHPVKKKKSFLIHPTSEFLFLSSFYLL</sequence>
<reference evidence="2 3" key="1">
    <citation type="journal article" date="2013" name="Stand. Genomic Sci.">
        <title>Complete genome sequence of Dehalobacter restrictus PER-K23(T.).</title>
        <authorList>
            <person name="Kruse T."/>
            <person name="Maillard J."/>
            <person name="Goodwin L."/>
            <person name="Woyke T."/>
            <person name="Teshima H."/>
            <person name="Bruce D."/>
            <person name="Detter C."/>
            <person name="Tapia R."/>
            <person name="Han C."/>
            <person name="Huntemann M."/>
            <person name="Wei C.L."/>
            <person name="Han J."/>
            <person name="Chen A."/>
            <person name="Kyrpides N."/>
            <person name="Szeto E."/>
            <person name="Markowitz V."/>
            <person name="Ivanova N."/>
            <person name="Pagani I."/>
            <person name="Pati A."/>
            <person name="Pitluck S."/>
            <person name="Nolan M."/>
            <person name="Holliger C."/>
            <person name="Smidt H."/>
        </authorList>
    </citation>
    <scope>NUCLEOTIDE SEQUENCE [LARGE SCALE GENOMIC DNA]</scope>
    <source>
        <strain evidence="3">DSM 9455</strain>
    </source>
</reference>
<keyword evidence="3" id="KW-1185">Reference proteome</keyword>
<organism evidence="2 3">
    <name type="scientific">Dehalobacter restrictus (strain DSM 9455 / PER-K23)</name>
    <dbReference type="NCBI Taxonomy" id="871738"/>
    <lineage>
        <taxon>Bacteria</taxon>
        <taxon>Bacillati</taxon>
        <taxon>Bacillota</taxon>
        <taxon>Clostridia</taxon>
        <taxon>Eubacteriales</taxon>
        <taxon>Desulfitobacteriaceae</taxon>
        <taxon>Dehalobacter</taxon>
    </lineage>
</organism>
<evidence type="ECO:0000256" key="1">
    <source>
        <dbReference type="SAM" id="MobiDB-lite"/>
    </source>
</evidence>
<evidence type="ECO:0000313" key="3">
    <source>
        <dbReference type="Proteomes" id="UP000018934"/>
    </source>
</evidence>
<feature type="region of interest" description="Disordered" evidence="1">
    <location>
        <begin position="1"/>
        <end position="24"/>
    </location>
</feature>
<dbReference type="Proteomes" id="UP000018934">
    <property type="component" value="Chromosome"/>
</dbReference>
<dbReference type="EMBL" id="CP007033">
    <property type="protein sequence ID" value="AHF11219.1"/>
    <property type="molecule type" value="Genomic_DNA"/>
</dbReference>
<proteinExistence type="predicted"/>
<accession>A0ABM5P9D0</accession>
<protein>
    <submittedName>
        <fullName evidence="2">Uncharacterized protein</fullName>
    </submittedName>
</protein>
<gene>
    <name evidence="2" type="ORF">DEHRE_01730</name>
</gene>
<name>A0ABM5P9D0_DEHRP</name>
<evidence type="ECO:0000313" key="2">
    <source>
        <dbReference type="EMBL" id="AHF11219.1"/>
    </source>
</evidence>